<evidence type="ECO:0000256" key="1">
    <source>
        <dbReference type="ARBA" id="ARBA00004496"/>
    </source>
</evidence>
<comment type="similarity">
    <text evidence="4">Belongs to the NapD family.</text>
</comment>
<organism evidence="5 6">
    <name type="scientific">Microvirga terricola</name>
    <dbReference type="NCBI Taxonomy" id="2719797"/>
    <lineage>
        <taxon>Bacteria</taxon>
        <taxon>Pseudomonadati</taxon>
        <taxon>Pseudomonadota</taxon>
        <taxon>Alphaproteobacteria</taxon>
        <taxon>Hyphomicrobiales</taxon>
        <taxon>Methylobacteriaceae</taxon>
        <taxon>Microvirga</taxon>
    </lineage>
</organism>
<dbReference type="RefSeq" id="WP_167671847.1">
    <property type="nucleotide sequence ID" value="NZ_JAATJS010000002.1"/>
</dbReference>
<protein>
    <recommendedName>
        <fullName evidence="4">Chaperone NapD</fullName>
    </recommendedName>
    <alternativeName>
        <fullName evidence="4">NapA signal peptide-binding chaperone NapD</fullName>
    </alternativeName>
</protein>
<keyword evidence="6" id="KW-1185">Reference proteome</keyword>
<dbReference type="PANTHER" id="PTHR38603">
    <property type="entry name" value="CHAPERONE NAPD"/>
    <property type="match status" value="1"/>
</dbReference>
<evidence type="ECO:0000256" key="2">
    <source>
        <dbReference type="ARBA" id="ARBA00022490"/>
    </source>
</evidence>
<dbReference type="Pfam" id="PF03927">
    <property type="entry name" value="NapD"/>
    <property type="match status" value="1"/>
</dbReference>
<accession>A0ABX0V9G5</accession>
<dbReference type="Proteomes" id="UP000707352">
    <property type="component" value="Unassembled WGS sequence"/>
</dbReference>
<evidence type="ECO:0000313" key="5">
    <source>
        <dbReference type="EMBL" id="NIX75926.1"/>
    </source>
</evidence>
<name>A0ABX0V9G5_9HYPH</name>
<sequence>MRDAEFCEMVHISSAVVTVLPDRCADIVRQIAALANTEVHHAEGTKIIVVMEAPNSDVVGRRLTDIALIEGVLSANLVFEQIDTLENQGEAV</sequence>
<comment type="subunit">
    <text evidence="4">Interacts with the cytoplasmic NapA precursor.</text>
</comment>
<proteinExistence type="inferred from homology"/>
<evidence type="ECO:0000256" key="3">
    <source>
        <dbReference type="ARBA" id="ARBA00023186"/>
    </source>
</evidence>
<evidence type="ECO:0000313" key="6">
    <source>
        <dbReference type="Proteomes" id="UP000707352"/>
    </source>
</evidence>
<gene>
    <name evidence="4" type="primary">napD</name>
    <name evidence="5" type="ORF">HB375_04760</name>
</gene>
<dbReference type="PANTHER" id="PTHR38603:SF1">
    <property type="entry name" value="CHAPERONE NAPD"/>
    <property type="match status" value="1"/>
</dbReference>
<dbReference type="InterPro" id="IPR005623">
    <property type="entry name" value="Chaperone_NapD_NO3_reduct"/>
</dbReference>
<reference evidence="5 6" key="1">
    <citation type="submission" date="2020-03" db="EMBL/GenBank/DDBJ databases">
        <title>The genome sequence of Microvirga sp. c23x22.</title>
        <authorList>
            <person name="Zhang X."/>
        </authorList>
    </citation>
    <scope>NUCLEOTIDE SEQUENCE [LARGE SCALE GENOMIC DNA]</scope>
    <source>
        <strain evidence="6">c23x22</strain>
    </source>
</reference>
<comment type="subcellular location">
    <subcellularLocation>
        <location evidence="1 4">Cytoplasm</location>
    </subcellularLocation>
</comment>
<evidence type="ECO:0000256" key="4">
    <source>
        <dbReference type="HAMAP-Rule" id="MF_02200"/>
    </source>
</evidence>
<dbReference type="HAMAP" id="MF_02200">
    <property type="entry name" value="NapD"/>
    <property type="match status" value="1"/>
</dbReference>
<dbReference type="Gene3D" id="3.30.70.920">
    <property type="match status" value="1"/>
</dbReference>
<keyword evidence="2 4" id="KW-0963">Cytoplasm</keyword>
<comment type="caution">
    <text evidence="5">The sequence shown here is derived from an EMBL/GenBank/DDBJ whole genome shotgun (WGS) entry which is preliminary data.</text>
</comment>
<dbReference type="EMBL" id="JAATJS010000002">
    <property type="protein sequence ID" value="NIX75926.1"/>
    <property type="molecule type" value="Genomic_DNA"/>
</dbReference>
<comment type="function">
    <text evidence="4">Chaperone for NapA, the catalytic subunit of the periplasmic nitrate reductase. It binds directly and specifically to the twin-arginine signal peptide of NapA, preventing premature interaction with the Tat translocase and premature export.</text>
</comment>
<keyword evidence="3 4" id="KW-0143">Chaperone</keyword>